<sequence>MNKRILVVSGHVGDFVWRSGGTIASYAKMGCEVHLLVFTLGIRGESNGYWKSEGANYEKARVLRRKEGEEAAKILGIKTVEIHDFVDYPLELDRARIEMIVKKIREHKIDIVITHDHKTDLFNADHTLIGNTINMACAMASSSSLALDNLEPIPRPSVYGFEPHNPEFCDFSPDVFVDITEVIDIKKQAMRLYVKTQKNMIEPYITKSKIRAFQSQKARCEYAEAFSIIYSANNFYL</sequence>
<dbReference type="PANTHER" id="PTHR12993">
    <property type="entry name" value="N-ACETYLGLUCOSAMINYL-PHOSPHATIDYLINOSITOL DE-N-ACETYLASE-RELATED"/>
    <property type="match status" value="1"/>
</dbReference>
<dbReference type="InterPro" id="IPR003737">
    <property type="entry name" value="GlcNAc_PI_deacetylase-related"/>
</dbReference>
<keyword evidence="1" id="KW-0456">Lyase</keyword>
<evidence type="ECO:0000313" key="1">
    <source>
        <dbReference type="EMBL" id="MPL59928.1"/>
    </source>
</evidence>
<protein>
    <submittedName>
        <fullName evidence="1">4-oxalmesaconate hydratase</fullName>
        <ecNumber evidence="1">4.2.1.83</ecNumber>
    </submittedName>
</protein>
<accession>A0A644SZ09</accession>
<dbReference type="SUPFAM" id="SSF102588">
    <property type="entry name" value="LmbE-like"/>
    <property type="match status" value="1"/>
</dbReference>
<dbReference type="GO" id="GO:0047584">
    <property type="term" value="F:4-oxalmesaconate hydratase activity"/>
    <property type="evidence" value="ECO:0007669"/>
    <property type="project" value="UniProtKB-EC"/>
</dbReference>
<dbReference type="AlphaFoldDB" id="A0A644SZ09"/>
<organism evidence="1">
    <name type="scientific">bioreactor metagenome</name>
    <dbReference type="NCBI Taxonomy" id="1076179"/>
    <lineage>
        <taxon>unclassified sequences</taxon>
        <taxon>metagenomes</taxon>
        <taxon>ecological metagenomes</taxon>
    </lineage>
</organism>
<dbReference type="EMBL" id="VSSQ01000010">
    <property type="protein sequence ID" value="MPL59928.1"/>
    <property type="molecule type" value="Genomic_DNA"/>
</dbReference>
<proteinExistence type="predicted"/>
<dbReference type="Gene3D" id="3.40.50.10320">
    <property type="entry name" value="LmbE-like"/>
    <property type="match status" value="1"/>
</dbReference>
<dbReference type="PANTHER" id="PTHR12993:SF11">
    <property type="entry name" value="N-ACETYLGLUCOSAMINYL-PHOSPHATIDYLINOSITOL DE-N-ACETYLASE"/>
    <property type="match status" value="1"/>
</dbReference>
<gene>
    <name evidence="1" type="primary">galB_3</name>
    <name evidence="1" type="ORF">SDC9_05484</name>
</gene>
<reference evidence="1" key="1">
    <citation type="submission" date="2019-08" db="EMBL/GenBank/DDBJ databases">
        <authorList>
            <person name="Kucharzyk K."/>
            <person name="Murdoch R.W."/>
            <person name="Higgins S."/>
            <person name="Loffler F."/>
        </authorList>
    </citation>
    <scope>NUCLEOTIDE SEQUENCE</scope>
</reference>
<dbReference type="Pfam" id="PF02585">
    <property type="entry name" value="PIG-L"/>
    <property type="match status" value="1"/>
</dbReference>
<dbReference type="InterPro" id="IPR024078">
    <property type="entry name" value="LmbE-like_dom_sf"/>
</dbReference>
<dbReference type="EC" id="4.2.1.83" evidence="1"/>
<name>A0A644SZ09_9ZZZZ</name>
<comment type="caution">
    <text evidence="1">The sequence shown here is derived from an EMBL/GenBank/DDBJ whole genome shotgun (WGS) entry which is preliminary data.</text>
</comment>
<dbReference type="GO" id="GO:0016811">
    <property type="term" value="F:hydrolase activity, acting on carbon-nitrogen (but not peptide) bonds, in linear amides"/>
    <property type="evidence" value="ECO:0007669"/>
    <property type="project" value="TreeGrafter"/>
</dbReference>